<evidence type="ECO:0000256" key="1">
    <source>
        <dbReference type="ARBA" id="ARBA00004430"/>
    </source>
</evidence>
<dbReference type="InterPro" id="IPR032675">
    <property type="entry name" value="LRR_dom_sf"/>
</dbReference>
<comment type="subcellular location">
    <subcellularLocation>
        <location evidence="1">Cytoplasm</location>
        <location evidence="1">Cytoskeleton</location>
        <location evidence="1">Cilium axoneme</location>
    </subcellularLocation>
</comment>
<evidence type="ECO:0000313" key="3">
    <source>
        <dbReference type="Proteomes" id="UP000815325"/>
    </source>
</evidence>
<dbReference type="InterPro" id="IPR006553">
    <property type="entry name" value="Leu-rich_rpt_Cys-con_subtyp"/>
</dbReference>
<sequence>MENIDTHVLSLCAAKLDIGSFLEFRQSFKGARSASEDPSLWACALCHSGCSEAALNFIAHSAKRIKALELKLQQETRGAGTARESRARFEQGLRYNDPHPYTHGRHAMRLAGMLPRLQVLVIDEQTSCLGGLTDGMAVAFSLHCPQLRRLEVRFAKGPVAGLPAERFTDDGLIAFAKGCPHLQVLSLCNCVAITDRSMYAVAANCQQLQASGRAMACHSNQNQTILYGYLNEQSPSVHVGMPHLKSLKLSRSATDRSLQGIAARSHSRHDVCLFPSLQDLDVCKCEGITAGGVEALLRANRCPELVRLALSSTVAQVLPDEVLKQGNVRIHLHKRPFKCKTKGAKTEVIIRRLW</sequence>
<name>A0ABQ7G5W8_DUNSA</name>
<evidence type="ECO:0000313" key="2">
    <source>
        <dbReference type="EMBL" id="KAF5830010.1"/>
    </source>
</evidence>
<dbReference type="Proteomes" id="UP000815325">
    <property type="component" value="Unassembled WGS sequence"/>
</dbReference>
<accession>A0ABQ7G5W8</accession>
<dbReference type="SUPFAM" id="SSF52047">
    <property type="entry name" value="RNI-like"/>
    <property type="match status" value="1"/>
</dbReference>
<reference evidence="2" key="1">
    <citation type="submission" date="2017-08" db="EMBL/GenBank/DDBJ databases">
        <authorList>
            <person name="Polle J.E."/>
            <person name="Barry K."/>
            <person name="Cushman J."/>
            <person name="Schmutz J."/>
            <person name="Tran D."/>
            <person name="Hathwaick L.T."/>
            <person name="Yim W.C."/>
            <person name="Jenkins J."/>
            <person name="Mckie-Krisberg Z.M."/>
            <person name="Prochnik S."/>
            <person name="Lindquist E."/>
            <person name="Dockter R.B."/>
            <person name="Adam C."/>
            <person name="Molina H."/>
            <person name="Bunkerborg J."/>
            <person name="Jin E."/>
            <person name="Buchheim M."/>
            <person name="Magnuson J."/>
        </authorList>
    </citation>
    <scope>NUCLEOTIDE SEQUENCE</scope>
    <source>
        <strain evidence="2">CCAP 19/18</strain>
    </source>
</reference>
<proteinExistence type="predicted"/>
<dbReference type="PANTHER" id="PTHR13318">
    <property type="entry name" value="PARTNER OF PAIRED, ISOFORM B-RELATED"/>
    <property type="match status" value="1"/>
</dbReference>
<dbReference type="SMART" id="SM00367">
    <property type="entry name" value="LRR_CC"/>
    <property type="match status" value="4"/>
</dbReference>
<comment type="caution">
    <text evidence="2">The sequence shown here is derived from an EMBL/GenBank/DDBJ whole genome shotgun (WGS) entry which is preliminary data.</text>
</comment>
<gene>
    <name evidence="2" type="ORF">DUNSADRAFT_15184</name>
</gene>
<dbReference type="EMBL" id="MU070090">
    <property type="protein sequence ID" value="KAF5830010.1"/>
    <property type="molecule type" value="Genomic_DNA"/>
</dbReference>
<organism evidence="2 3">
    <name type="scientific">Dunaliella salina</name>
    <name type="common">Green alga</name>
    <name type="synonym">Protococcus salinus</name>
    <dbReference type="NCBI Taxonomy" id="3046"/>
    <lineage>
        <taxon>Eukaryota</taxon>
        <taxon>Viridiplantae</taxon>
        <taxon>Chlorophyta</taxon>
        <taxon>core chlorophytes</taxon>
        <taxon>Chlorophyceae</taxon>
        <taxon>CS clade</taxon>
        <taxon>Chlamydomonadales</taxon>
        <taxon>Dunaliellaceae</taxon>
        <taxon>Dunaliella</taxon>
    </lineage>
</organism>
<keyword evidence="3" id="KW-1185">Reference proteome</keyword>
<dbReference type="Gene3D" id="3.80.10.10">
    <property type="entry name" value="Ribonuclease Inhibitor"/>
    <property type="match status" value="1"/>
</dbReference>
<protein>
    <submittedName>
        <fullName evidence="2">Uncharacterized protein</fullName>
    </submittedName>
</protein>